<proteinExistence type="predicted"/>
<feature type="chain" id="PRO_5046947937" evidence="1">
    <location>
        <begin position="36"/>
        <end position="180"/>
    </location>
</feature>
<dbReference type="EMBL" id="JBGJLR010000008">
    <property type="protein sequence ID" value="MEZ2739653.1"/>
    <property type="molecule type" value="Genomic_DNA"/>
</dbReference>
<dbReference type="Pfam" id="PF12318">
    <property type="entry name" value="FAD-SLDH"/>
    <property type="match status" value="1"/>
</dbReference>
<dbReference type="InterPro" id="IPR006311">
    <property type="entry name" value="TAT_signal"/>
</dbReference>
<reference evidence="2 3" key="1">
    <citation type="submission" date="2024-08" db="EMBL/GenBank/DDBJ databases">
        <authorList>
            <person name="Feng Z."/>
            <person name="Ronholm J."/>
        </authorList>
    </citation>
    <scope>NUCLEOTIDE SEQUENCE [LARGE SCALE GENOMIC DNA]</scope>
    <source>
        <strain evidence="2 3">4-AB0-8</strain>
    </source>
</reference>
<keyword evidence="1" id="KW-0732">Signal</keyword>
<feature type="signal peptide" evidence="1">
    <location>
        <begin position="1"/>
        <end position="35"/>
    </location>
</feature>
<evidence type="ECO:0000313" key="2">
    <source>
        <dbReference type="EMBL" id="MEZ2739653.1"/>
    </source>
</evidence>
<gene>
    <name evidence="2" type="ORF">ACBP88_09350</name>
</gene>
<comment type="caution">
    <text evidence="2">The sequence shown here is derived from an EMBL/GenBank/DDBJ whole genome shotgun (WGS) entry which is preliminary data.</text>
</comment>
<dbReference type="PROSITE" id="PS51318">
    <property type="entry name" value="TAT"/>
    <property type="match status" value="1"/>
</dbReference>
<organism evidence="2 3">
    <name type="scientific">Comamonas jiangduensis</name>
    <dbReference type="NCBI Taxonomy" id="1194168"/>
    <lineage>
        <taxon>Bacteria</taxon>
        <taxon>Pseudomonadati</taxon>
        <taxon>Pseudomonadota</taxon>
        <taxon>Betaproteobacteria</taxon>
        <taxon>Burkholderiales</taxon>
        <taxon>Comamonadaceae</taxon>
        <taxon>Comamonas</taxon>
    </lineage>
</organism>
<dbReference type="Proteomes" id="UP001567350">
    <property type="component" value="Unassembled WGS sequence"/>
</dbReference>
<dbReference type="RefSeq" id="WP_370893595.1">
    <property type="nucleotide sequence ID" value="NZ_JBGJLR010000008.1"/>
</dbReference>
<keyword evidence="3" id="KW-1185">Reference proteome</keyword>
<sequence length="180" mass="19360">MTSTPQFPSFGLQRRHLLGGALAASVVQLSPLTWAATAPATAASTSFMALSHYLTARNDLSAKLGARMQAALQALDGQFNAQADALWSWIQSQNVALEQLHARLKAEKPELAAVPAQVMQVWYLGIAGSGTRTRVVAYEFALNAQTVSDKLKPPTYAYGVYGSWTANPTTFNLQRIPVPA</sequence>
<evidence type="ECO:0000256" key="1">
    <source>
        <dbReference type="SAM" id="SignalP"/>
    </source>
</evidence>
<name>A0ABV4ICU3_9BURK</name>
<evidence type="ECO:0000313" key="3">
    <source>
        <dbReference type="Proteomes" id="UP001567350"/>
    </source>
</evidence>
<accession>A0ABV4ICU3</accession>
<dbReference type="InterPro" id="IPR024651">
    <property type="entry name" value="FAD-SLDH_ssu"/>
</dbReference>
<protein>
    <submittedName>
        <fullName evidence="2">Sugar dehydrogenase complex small subunit</fullName>
    </submittedName>
</protein>